<comment type="caution">
    <text evidence="2">The sequence shown here is derived from an EMBL/GenBank/DDBJ whole genome shotgun (WGS) entry which is preliminary data.</text>
</comment>
<keyword evidence="1" id="KW-0812">Transmembrane</keyword>
<reference evidence="2 3" key="1">
    <citation type="submission" date="2023-07" db="EMBL/GenBank/DDBJ databases">
        <title>Sorghum-associated microbial communities from plants grown in Nebraska, USA.</title>
        <authorList>
            <person name="Schachtman D."/>
        </authorList>
    </citation>
    <scope>NUCLEOTIDE SEQUENCE [LARGE SCALE GENOMIC DNA]</scope>
    <source>
        <strain evidence="2 3">DS1307</strain>
    </source>
</reference>
<organism evidence="2 3">
    <name type="scientific">Neorhizobium huautlense</name>
    <dbReference type="NCBI Taxonomy" id="67774"/>
    <lineage>
        <taxon>Bacteria</taxon>
        <taxon>Pseudomonadati</taxon>
        <taxon>Pseudomonadota</taxon>
        <taxon>Alphaproteobacteria</taxon>
        <taxon>Hyphomicrobiales</taxon>
        <taxon>Rhizobiaceae</taxon>
        <taxon>Rhizobium/Agrobacterium group</taxon>
        <taxon>Neorhizobium</taxon>
    </lineage>
</organism>
<keyword evidence="3" id="KW-1185">Reference proteome</keyword>
<keyword evidence="1" id="KW-0472">Membrane</keyword>
<evidence type="ECO:0000313" key="2">
    <source>
        <dbReference type="EMBL" id="MDP9835845.1"/>
    </source>
</evidence>
<proteinExistence type="predicted"/>
<sequence>MNDKLNLEVCGWIIGMAVTVAWIAMPIWYPG</sequence>
<gene>
    <name evidence="2" type="ORF">J2T09_000587</name>
</gene>
<dbReference type="Proteomes" id="UP001241472">
    <property type="component" value="Unassembled WGS sequence"/>
</dbReference>
<protein>
    <submittedName>
        <fullName evidence="2">Uncharacterized protein</fullName>
    </submittedName>
</protein>
<evidence type="ECO:0000256" key="1">
    <source>
        <dbReference type="SAM" id="Phobius"/>
    </source>
</evidence>
<keyword evidence="1" id="KW-1133">Transmembrane helix</keyword>
<dbReference type="EMBL" id="JAUSRF010000002">
    <property type="protein sequence ID" value="MDP9835845.1"/>
    <property type="molecule type" value="Genomic_DNA"/>
</dbReference>
<feature type="transmembrane region" description="Helical" evidence="1">
    <location>
        <begin position="9"/>
        <end position="29"/>
    </location>
</feature>
<evidence type="ECO:0000313" key="3">
    <source>
        <dbReference type="Proteomes" id="UP001241472"/>
    </source>
</evidence>
<name>A0ABT9PN00_9HYPH</name>
<accession>A0ABT9PN00</accession>